<gene>
    <name evidence="6" type="ORF">LAESUDRAFT_802815</name>
</gene>
<accession>A0A165B7S3</accession>
<dbReference type="PRINTS" id="PR00153">
    <property type="entry name" value="CSAPPISMRASE"/>
</dbReference>
<evidence type="ECO:0000256" key="3">
    <source>
        <dbReference type="RuleBase" id="RU363019"/>
    </source>
</evidence>
<reference evidence="6 7" key="1">
    <citation type="journal article" date="2016" name="Mol. Biol. Evol.">
        <title>Comparative Genomics of Early-Diverging Mushroom-Forming Fungi Provides Insights into the Origins of Lignocellulose Decay Capabilities.</title>
        <authorList>
            <person name="Nagy L.G."/>
            <person name="Riley R."/>
            <person name="Tritt A."/>
            <person name="Adam C."/>
            <person name="Daum C."/>
            <person name="Floudas D."/>
            <person name="Sun H."/>
            <person name="Yadav J.S."/>
            <person name="Pangilinan J."/>
            <person name="Larsson K.H."/>
            <person name="Matsuura K."/>
            <person name="Barry K."/>
            <person name="Labutti K."/>
            <person name="Kuo R."/>
            <person name="Ohm R.A."/>
            <person name="Bhattacharya S.S."/>
            <person name="Shirouzu T."/>
            <person name="Yoshinaga Y."/>
            <person name="Martin F.M."/>
            <person name="Grigoriev I.V."/>
            <person name="Hibbett D.S."/>
        </authorList>
    </citation>
    <scope>NUCLEOTIDE SEQUENCE [LARGE SCALE GENOMIC DNA]</scope>
    <source>
        <strain evidence="6 7">93-53</strain>
    </source>
</reference>
<feature type="non-terminal residue" evidence="6">
    <location>
        <position position="1"/>
    </location>
</feature>
<dbReference type="PANTHER" id="PTHR45625:SF2">
    <property type="entry name" value="PEPTIDYL-PROLYL CIS-TRANS ISOMERASE-LIKE 3"/>
    <property type="match status" value="1"/>
</dbReference>
<keyword evidence="3" id="KW-0413">Isomerase</keyword>
<comment type="catalytic activity">
    <reaction evidence="1 3">
        <text>[protein]-peptidylproline (omega=180) = [protein]-peptidylproline (omega=0)</text>
        <dbReference type="Rhea" id="RHEA:16237"/>
        <dbReference type="Rhea" id="RHEA-COMP:10747"/>
        <dbReference type="Rhea" id="RHEA-COMP:10748"/>
        <dbReference type="ChEBI" id="CHEBI:83833"/>
        <dbReference type="ChEBI" id="CHEBI:83834"/>
        <dbReference type="EC" id="5.2.1.8"/>
    </reaction>
</comment>
<dbReference type="GeneID" id="63831036"/>
<dbReference type="STRING" id="1314785.A0A165B7S3"/>
<name>A0A165B7S3_9APHY</name>
<dbReference type="OrthoDB" id="271386at2759"/>
<dbReference type="InParanoid" id="A0A165B7S3"/>
<dbReference type="SUPFAM" id="SSF50891">
    <property type="entry name" value="Cyclophilin-like"/>
    <property type="match status" value="1"/>
</dbReference>
<dbReference type="InterPro" id="IPR002130">
    <property type="entry name" value="Cyclophilin-type_PPIase_dom"/>
</dbReference>
<dbReference type="PROSITE" id="PS50072">
    <property type="entry name" value="CSA_PPIASE_2"/>
    <property type="match status" value="1"/>
</dbReference>
<dbReference type="EMBL" id="KV427686">
    <property type="protein sequence ID" value="KZT00440.1"/>
    <property type="molecule type" value="Genomic_DNA"/>
</dbReference>
<keyword evidence="7" id="KW-1185">Reference proteome</keyword>
<organism evidence="6 7">
    <name type="scientific">Laetiporus sulphureus 93-53</name>
    <dbReference type="NCBI Taxonomy" id="1314785"/>
    <lineage>
        <taxon>Eukaryota</taxon>
        <taxon>Fungi</taxon>
        <taxon>Dikarya</taxon>
        <taxon>Basidiomycota</taxon>
        <taxon>Agaricomycotina</taxon>
        <taxon>Agaricomycetes</taxon>
        <taxon>Polyporales</taxon>
        <taxon>Laetiporus</taxon>
    </lineage>
</organism>
<evidence type="ECO:0000256" key="2">
    <source>
        <dbReference type="ARBA" id="ARBA00038286"/>
    </source>
</evidence>
<dbReference type="RefSeq" id="XP_040758180.1">
    <property type="nucleotide sequence ID" value="XM_040914008.1"/>
</dbReference>
<dbReference type="PANTHER" id="PTHR45625">
    <property type="entry name" value="PEPTIDYL-PROLYL CIS-TRANS ISOMERASE-RELATED"/>
    <property type="match status" value="1"/>
</dbReference>
<feature type="domain" description="PPIase cyclophilin-type" evidence="5">
    <location>
        <begin position="17"/>
        <end position="87"/>
    </location>
</feature>
<dbReference type="InterPro" id="IPR029000">
    <property type="entry name" value="Cyclophilin-like_dom_sf"/>
</dbReference>
<feature type="compositionally biased region" description="Low complexity" evidence="4">
    <location>
        <begin position="96"/>
        <end position="105"/>
    </location>
</feature>
<dbReference type="Proteomes" id="UP000076871">
    <property type="component" value="Unassembled WGS sequence"/>
</dbReference>
<keyword evidence="3" id="KW-0697">Rotamase</keyword>
<feature type="region of interest" description="Disordered" evidence="4">
    <location>
        <begin position="78"/>
        <end position="114"/>
    </location>
</feature>
<sequence>QAQHGTQPLPIQPSSDAFWSVTLHTTLGDIKIEVFCEAVPKTAENFLALCAPGYYDGCISHRNIKGFMIQTVIPLAQGRADRASGDSHSRTRSDQRSSSTTAASSPCQCRTRRK</sequence>
<comment type="similarity">
    <text evidence="2">Belongs to the cyclophilin-type PPIase family. PPIL3 subfamily.</text>
</comment>
<evidence type="ECO:0000313" key="7">
    <source>
        <dbReference type="Proteomes" id="UP000076871"/>
    </source>
</evidence>
<comment type="function">
    <text evidence="3">PPIases accelerate the folding of proteins. It catalyzes the cis-trans isomerization of proline imidic peptide bonds in oligopeptides.</text>
</comment>
<dbReference type="AlphaFoldDB" id="A0A165B7S3"/>
<protein>
    <recommendedName>
        <fullName evidence="3">Peptidyl-prolyl cis-trans isomerase</fullName>
        <shortName evidence="3">PPIase</shortName>
        <ecNumber evidence="3">5.2.1.8</ecNumber>
    </recommendedName>
</protein>
<evidence type="ECO:0000256" key="4">
    <source>
        <dbReference type="SAM" id="MobiDB-lite"/>
    </source>
</evidence>
<dbReference type="GO" id="GO:0071013">
    <property type="term" value="C:catalytic step 2 spliceosome"/>
    <property type="evidence" value="ECO:0007669"/>
    <property type="project" value="TreeGrafter"/>
</dbReference>
<dbReference type="Gene3D" id="2.40.100.10">
    <property type="entry name" value="Cyclophilin-like"/>
    <property type="match status" value="1"/>
</dbReference>
<dbReference type="EC" id="5.2.1.8" evidence="3"/>
<evidence type="ECO:0000259" key="5">
    <source>
        <dbReference type="PROSITE" id="PS50072"/>
    </source>
</evidence>
<dbReference type="GO" id="GO:0003755">
    <property type="term" value="F:peptidyl-prolyl cis-trans isomerase activity"/>
    <property type="evidence" value="ECO:0007669"/>
    <property type="project" value="UniProtKB-UniRule"/>
</dbReference>
<dbReference type="InterPro" id="IPR044666">
    <property type="entry name" value="Cyclophilin_A-like"/>
</dbReference>
<feature type="compositionally biased region" description="Basic and acidic residues" evidence="4">
    <location>
        <begin position="79"/>
        <end position="95"/>
    </location>
</feature>
<proteinExistence type="inferred from homology"/>
<evidence type="ECO:0000313" key="6">
    <source>
        <dbReference type="EMBL" id="KZT00440.1"/>
    </source>
</evidence>
<dbReference type="Pfam" id="PF00160">
    <property type="entry name" value="Pro_isomerase"/>
    <property type="match status" value="1"/>
</dbReference>
<evidence type="ECO:0000256" key="1">
    <source>
        <dbReference type="ARBA" id="ARBA00000971"/>
    </source>
</evidence>